<comment type="caution">
    <text evidence="5">The sequence shown here is derived from an EMBL/GenBank/DDBJ whole genome shotgun (WGS) entry which is preliminary data.</text>
</comment>
<dbReference type="RefSeq" id="WP_111111759.1">
    <property type="nucleotide sequence ID" value="NZ_LXXM01000079.1"/>
</dbReference>
<evidence type="ECO:0000256" key="2">
    <source>
        <dbReference type="ARBA" id="ARBA00023125"/>
    </source>
</evidence>
<dbReference type="GO" id="GO:0043565">
    <property type="term" value="F:sequence-specific DNA binding"/>
    <property type="evidence" value="ECO:0007669"/>
    <property type="project" value="InterPro"/>
</dbReference>
<dbReference type="PROSITE" id="PS00041">
    <property type="entry name" value="HTH_ARAC_FAMILY_1"/>
    <property type="match status" value="1"/>
</dbReference>
<reference evidence="5 6" key="1">
    <citation type="submission" date="2016-05" db="EMBL/GenBank/DDBJ databases">
        <authorList>
            <person name="Lavstsen T."/>
            <person name="Jespersen J.S."/>
        </authorList>
    </citation>
    <scope>NUCLEOTIDE SEQUENCE [LARGE SCALE GENOMIC DNA]</scope>
    <source>
        <strain evidence="5 6">SM-5815</strain>
    </source>
</reference>
<dbReference type="PROSITE" id="PS01124">
    <property type="entry name" value="HTH_ARAC_FAMILY_2"/>
    <property type="match status" value="1"/>
</dbReference>
<dbReference type="InterPro" id="IPR018060">
    <property type="entry name" value="HTH_AraC"/>
</dbReference>
<dbReference type="Gene3D" id="1.10.10.60">
    <property type="entry name" value="Homeodomain-like"/>
    <property type="match status" value="1"/>
</dbReference>
<evidence type="ECO:0000313" key="5">
    <source>
        <dbReference type="EMBL" id="PZS95187.1"/>
    </source>
</evidence>
<sequence>MPALADQLIQEAGPMPPMAIASDDGGVVLLRHRFDASEGAMGHPHQLRLGLAVAGGGRLQQRAQSGLLHAQWRPGQFNVVLPGDLGTYASPEVDLLGIAIDTHVYPHDLQPLRNLEALAARLHRDPVVTAVLQALWCSAQADACLPGFLEHGAQVLMHRLEQLAGNRHRASQACCVLSARRLQQLEDYIDAQLGQPLAVAHLATALQMEPSTFSRALRAATGLPPYAFLTRRRMQWARAQLAQGRNVTEVALACGYANPSKFSAAFRRVSGCSPSAWITQTHSPR</sequence>
<organism evidence="5 6">
    <name type="scientific">Stenotrophomonas maltophilia</name>
    <name type="common">Pseudomonas maltophilia</name>
    <name type="synonym">Xanthomonas maltophilia</name>
    <dbReference type="NCBI Taxonomy" id="40324"/>
    <lineage>
        <taxon>Bacteria</taxon>
        <taxon>Pseudomonadati</taxon>
        <taxon>Pseudomonadota</taxon>
        <taxon>Gammaproteobacteria</taxon>
        <taxon>Lysobacterales</taxon>
        <taxon>Lysobacteraceae</taxon>
        <taxon>Stenotrophomonas</taxon>
        <taxon>Stenotrophomonas maltophilia group</taxon>
    </lineage>
</organism>
<dbReference type="PANTHER" id="PTHR46796:SF6">
    <property type="entry name" value="ARAC SUBFAMILY"/>
    <property type="match status" value="1"/>
</dbReference>
<evidence type="ECO:0000256" key="3">
    <source>
        <dbReference type="ARBA" id="ARBA00023163"/>
    </source>
</evidence>
<evidence type="ECO:0000313" key="6">
    <source>
        <dbReference type="Proteomes" id="UP000249614"/>
    </source>
</evidence>
<dbReference type="AlphaFoldDB" id="A0A2W6II87"/>
<dbReference type="SUPFAM" id="SSF46689">
    <property type="entry name" value="Homeodomain-like"/>
    <property type="match status" value="2"/>
</dbReference>
<dbReference type="GO" id="GO:0003700">
    <property type="term" value="F:DNA-binding transcription factor activity"/>
    <property type="evidence" value="ECO:0007669"/>
    <property type="project" value="InterPro"/>
</dbReference>
<dbReference type="PANTHER" id="PTHR46796">
    <property type="entry name" value="HTH-TYPE TRANSCRIPTIONAL ACTIVATOR RHAS-RELATED"/>
    <property type="match status" value="1"/>
</dbReference>
<keyword evidence="2" id="KW-0238">DNA-binding</keyword>
<dbReference type="InterPro" id="IPR009057">
    <property type="entry name" value="Homeodomain-like_sf"/>
</dbReference>
<dbReference type="Pfam" id="PF12833">
    <property type="entry name" value="HTH_18"/>
    <property type="match status" value="1"/>
</dbReference>
<dbReference type="InterPro" id="IPR020449">
    <property type="entry name" value="Tscrpt_reg_AraC-type_HTH"/>
</dbReference>
<proteinExistence type="predicted"/>
<keyword evidence="3" id="KW-0804">Transcription</keyword>
<gene>
    <name evidence="5" type="ORF">A7X83_04480</name>
</gene>
<dbReference type="SMART" id="SM00342">
    <property type="entry name" value="HTH_ARAC"/>
    <property type="match status" value="1"/>
</dbReference>
<dbReference type="InterPro" id="IPR050204">
    <property type="entry name" value="AraC_XylS_family_regulators"/>
</dbReference>
<protein>
    <submittedName>
        <fullName evidence="5">AraC family transcriptional regulator</fullName>
    </submittedName>
</protein>
<keyword evidence="1" id="KW-0805">Transcription regulation</keyword>
<accession>A0A2W6II87</accession>
<evidence type="ECO:0000259" key="4">
    <source>
        <dbReference type="PROSITE" id="PS01124"/>
    </source>
</evidence>
<feature type="domain" description="HTH araC/xylS-type" evidence="4">
    <location>
        <begin position="183"/>
        <end position="280"/>
    </location>
</feature>
<name>A0A2W6II87_STEMA</name>
<dbReference type="Proteomes" id="UP000249614">
    <property type="component" value="Unassembled WGS sequence"/>
</dbReference>
<dbReference type="InterPro" id="IPR018062">
    <property type="entry name" value="HTH_AraC-typ_CS"/>
</dbReference>
<evidence type="ECO:0000256" key="1">
    <source>
        <dbReference type="ARBA" id="ARBA00023015"/>
    </source>
</evidence>
<dbReference type="PRINTS" id="PR00032">
    <property type="entry name" value="HTHARAC"/>
</dbReference>
<dbReference type="EMBL" id="LXXM01000079">
    <property type="protein sequence ID" value="PZS95187.1"/>
    <property type="molecule type" value="Genomic_DNA"/>
</dbReference>